<evidence type="ECO:0000313" key="3">
    <source>
        <dbReference type="Proteomes" id="UP001499851"/>
    </source>
</evidence>
<name>A0ABP4TY92_9ACTN</name>
<sequence>MIRFPAAEAPVKIQVMSDSNLVGRENDSAPSHKAAKTRSRTVKPGHLEIGEFTSGVIGASSPFGTSAFPVPVKSIYFEHTPPVPTRHLEDERH</sequence>
<feature type="region of interest" description="Disordered" evidence="1">
    <location>
        <begin position="20"/>
        <end position="40"/>
    </location>
</feature>
<protein>
    <submittedName>
        <fullName evidence="2">Uncharacterized protein</fullName>
    </submittedName>
</protein>
<organism evidence="2 3">
    <name type="scientific">Glycomyces endophyticus</name>
    <dbReference type="NCBI Taxonomy" id="480996"/>
    <lineage>
        <taxon>Bacteria</taxon>
        <taxon>Bacillati</taxon>
        <taxon>Actinomycetota</taxon>
        <taxon>Actinomycetes</taxon>
        <taxon>Glycomycetales</taxon>
        <taxon>Glycomycetaceae</taxon>
        <taxon>Glycomyces</taxon>
    </lineage>
</organism>
<keyword evidence="3" id="KW-1185">Reference proteome</keyword>
<accession>A0ABP4TY92</accession>
<dbReference type="EMBL" id="BAAAQF010000032">
    <property type="protein sequence ID" value="GAA1694250.1"/>
    <property type="molecule type" value="Genomic_DNA"/>
</dbReference>
<evidence type="ECO:0000256" key="1">
    <source>
        <dbReference type="SAM" id="MobiDB-lite"/>
    </source>
</evidence>
<comment type="caution">
    <text evidence="2">The sequence shown here is derived from an EMBL/GenBank/DDBJ whole genome shotgun (WGS) entry which is preliminary data.</text>
</comment>
<proteinExistence type="predicted"/>
<gene>
    <name evidence="2" type="ORF">GCM10009830_47590</name>
</gene>
<evidence type="ECO:0000313" key="2">
    <source>
        <dbReference type="EMBL" id="GAA1694250.1"/>
    </source>
</evidence>
<reference evidence="3" key="1">
    <citation type="journal article" date="2019" name="Int. J. Syst. Evol. Microbiol.">
        <title>The Global Catalogue of Microorganisms (GCM) 10K type strain sequencing project: providing services to taxonomists for standard genome sequencing and annotation.</title>
        <authorList>
            <consortium name="The Broad Institute Genomics Platform"/>
            <consortium name="The Broad Institute Genome Sequencing Center for Infectious Disease"/>
            <person name="Wu L."/>
            <person name="Ma J."/>
        </authorList>
    </citation>
    <scope>NUCLEOTIDE SEQUENCE [LARGE SCALE GENOMIC DNA]</scope>
    <source>
        <strain evidence="3">JCM 16001</strain>
    </source>
</reference>
<dbReference type="Proteomes" id="UP001499851">
    <property type="component" value="Unassembled WGS sequence"/>
</dbReference>